<comment type="caution">
    <text evidence="12">The sequence shown here is derived from an EMBL/GenBank/DDBJ whole genome shotgun (WGS) entry which is preliminary data.</text>
</comment>
<dbReference type="NCBIfam" id="TIGR00132">
    <property type="entry name" value="gatA"/>
    <property type="match status" value="1"/>
</dbReference>
<keyword evidence="7 10" id="KW-0067">ATP-binding</keyword>
<dbReference type="AlphaFoldDB" id="U7D9M7"/>
<evidence type="ECO:0000313" key="13">
    <source>
        <dbReference type="Proteomes" id="UP000017148"/>
    </source>
</evidence>
<evidence type="ECO:0000259" key="11">
    <source>
        <dbReference type="Pfam" id="PF01425"/>
    </source>
</evidence>
<dbReference type="InterPro" id="IPR020556">
    <property type="entry name" value="Amidase_CS"/>
</dbReference>
<dbReference type="Pfam" id="PF01425">
    <property type="entry name" value="Amidase"/>
    <property type="match status" value="1"/>
</dbReference>
<dbReference type="GO" id="GO:0050567">
    <property type="term" value="F:glutaminyl-tRNA synthase (glutamine-hydrolyzing) activity"/>
    <property type="evidence" value="ECO:0007669"/>
    <property type="project" value="UniProtKB-UniRule"/>
</dbReference>
<dbReference type="RefSeq" id="WP_022636711.1">
    <property type="nucleotide sequence ID" value="NZ_ASJR01000009.1"/>
</dbReference>
<evidence type="ECO:0000256" key="2">
    <source>
        <dbReference type="ARBA" id="ARBA00011123"/>
    </source>
</evidence>
<evidence type="ECO:0000256" key="5">
    <source>
        <dbReference type="ARBA" id="ARBA00022598"/>
    </source>
</evidence>
<protein>
    <recommendedName>
        <fullName evidence="4 10">Glutamyl-tRNA(Gln) amidotransferase subunit A</fullName>
        <shortName evidence="10">Glu-ADT subunit A</shortName>
        <ecNumber evidence="3 10">6.3.5.7</ecNumber>
    </recommendedName>
</protein>
<reference evidence="12 13" key="1">
    <citation type="journal article" date="2013" name="Environ. Microbiol.">
        <title>Genome analysis of Chitinivibrio alkaliphilus gen. nov., sp. nov., a novel extremely haloalkaliphilic anaerobic chitinolytic bacterium from the candidate phylum Termite Group 3.</title>
        <authorList>
            <person name="Sorokin D.Y."/>
            <person name="Gumerov V.M."/>
            <person name="Rakitin A.L."/>
            <person name="Beletsky A.V."/>
            <person name="Damste J.S."/>
            <person name="Muyzer G."/>
            <person name="Mardanov A.V."/>
            <person name="Ravin N.V."/>
        </authorList>
    </citation>
    <scope>NUCLEOTIDE SEQUENCE [LARGE SCALE GENOMIC DNA]</scope>
    <source>
        <strain evidence="12 13">ACht1</strain>
    </source>
</reference>
<dbReference type="SUPFAM" id="SSF75304">
    <property type="entry name" value="Amidase signature (AS) enzymes"/>
    <property type="match status" value="1"/>
</dbReference>
<dbReference type="Proteomes" id="UP000017148">
    <property type="component" value="Unassembled WGS sequence"/>
</dbReference>
<dbReference type="HAMAP" id="MF_00120">
    <property type="entry name" value="GatA"/>
    <property type="match status" value="1"/>
</dbReference>
<keyword evidence="12" id="KW-0808">Transferase</keyword>
<dbReference type="Gene3D" id="3.90.1300.10">
    <property type="entry name" value="Amidase signature (AS) domain"/>
    <property type="match status" value="1"/>
</dbReference>
<dbReference type="EC" id="6.3.5.7" evidence="3 10"/>
<dbReference type="GO" id="GO:0005524">
    <property type="term" value="F:ATP binding"/>
    <property type="evidence" value="ECO:0007669"/>
    <property type="project" value="UniProtKB-KW"/>
</dbReference>
<dbReference type="PROSITE" id="PS00571">
    <property type="entry name" value="AMIDASES"/>
    <property type="match status" value="1"/>
</dbReference>
<evidence type="ECO:0000256" key="6">
    <source>
        <dbReference type="ARBA" id="ARBA00022741"/>
    </source>
</evidence>
<dbReference type="InterPro" id="IPR036928">
    <property type="entry name" value="AS_sf"/>
</dbReference>
<dbReference type="PANTHER" id="PTHR11895">
    <property type="entry name" value="TRANSAMIDASE"/>
    <property type="match status" value="1"/>
</dbReference>
<dbReference type="OrthoDB" id="9811471at2"/>
<dbReference type="PATRIC" id="fig|1313304.3.peg.1181"/>
<comment type="catalytic activity">
    <reaction evidence="9 10">
        <text>L-glutamyl-tRNA(Gln) + L-glutamine + ATP + H2O = L-glutaminyl-tRNA(Gln) + L-glutamate + ADP + phosphate + H(+)</text>
        <dbReference type="Rhea" id="RHEA:17521"/>
        <dbReference type="Rhea" id="RHEA-COMP:9681"/>
        <dbReference type="Rhea" id="RHEA-COMP:9684"/>
        <dbReference type="ChEBI" id="CHEBI:15377"/>
        <dbReference type="ChEBI" id="CHEBI:15378"/>
        <dbReference type="ChEBI" id="CHEBI:29985"/>
        <dbReference type="ChEBI" id="CHEBI:30616"/>
        <dbReference type="ChEBI" id="CHEBI:43474"/>
        <dbReference type="ChEBI" id="CHEBI:58359"/>
        <dbReference type="ChEBI" id="CHEBI:78520"/>
        <dbReference type="ChEBI" id="CHEBI:78521"/>
        <dbReference type="ChEBI" id="CHEBI:456216"/>
        <dbReference type="EC" id="6.3.5.7"/>
    </reaction>
</comment>
<organism evidence="12 13">
    <name type="scientific">Chitinivibrio alkaliphilus ACht1</name>
    <dbReference type="NCBI Taxonomy" id="1313304"/>
    <lineage>
        <taxon>Bacteria</taxon>
        <taxon>Pseudomonadati</taxon>
        <taxon>Fibrobacterota</taxon>
        <taxon>Chitinivibrionia</taxon>
        <taxon>Chitinivibrionales</taxon>
        <taxon>Chitinivibrionaceae</taxon>
        <taxon>Chitinivibrio</taxon>
    </lineage>
</organism>
<gene>
    <name evidence="10" type="primary">gatA</name>
    <name evidence="12" type="ORF">CALK_1235</name>
</gene>
<dbReference type="eggNOG" id="COG0154">
    <property type="taxonomic scope" value="Bacteria"/>
</dbReference>
<dbReference type="STRING" id="1313304.CALK_1235"/>
<keyword evidence="5 10" id="KW-0436">Ligase</keyword>
<comment type="subunit">
    <text evidence="2 10">Heterotrimer of A, B and C subunits.</text>
</comment>
<evidence type="ECO:0000256" key="3">
    <source>
        <dbReference type="ARBA" id="ARBA00012739"/>
    </source>
</evidence>
<dbReference type="GO" id="GO:0030956">
    <property type="term" value="C:glutamyl-tRNA(Gln) amidotransferase complex"/>
    <property type="evidence" value="ECO:0007669"/>
    <property type="project" value="InterPro"/>
</dbReference>
<keyword evidence="6 10" id="KW-0547">Nucleotide-binding</keyword>
<evidence type="ECO:0000313" key="12">
    <source>
        <dbReference type="EMBL" id="ERP31792.1"/>
    </source>
</evidence>
<evidence type="ECO:0000256" key="7">
    <source>
        <dbReference type="ARBA" id="ARBA00022840"/>
    </source>
</evidence>
<sequence length="477" mass="50821">MAFFHTSVESVVTQVAAGTISAMSLVEKSLSRIAEQNPTINAITTVCAEQARRRAEYVDSLSEKEKQALPLCGIPVAVKDNICTKDVPTTCSSRMLAEYIPPYNAHVVERLEAAGAIVVGKASMDEFAMGSSNETSFFGPVKNPRNTDVVPGGSSGGSAAAVAADMVPLALGSDTGGSIRQPASHCGVVGLKPTYGRVSRYGLVAFASSFDQIGPLAQRVEDASLLLSVIAGEDRRDSTNAARAYKHERPETRGDFSNVTVGVPKEYFSHEVSSEVAARIETVIETLRHGGARITEVSLPNVSHAIAAYYVLATAEASSNLARFDGVKYGFRADESGDLARMYCATRREGFGEEVRRRILLGTYVLSSGYYDAYYLQAAKVRTLIKQDFSRAFETCDLLLSPVTPSPAFPVGEKISDPLEMYLTDIFTVSANLAGIPGIAIPAGTAGELPVGAQLMAADWDEKMLLSVGAALHDPKA</sequence>
<evidence type="ECO:0000256" key="8">
    <source>
        <dbReference type="ARBA" id="ARBA00022917"/>
    </source>
</evidence>
<dbReference type="InterPro" id="IPR023631">
    <property type="entry name" value="Amidase_dom"/>
</dbReference>
<keyword evidence="8 10" id="KW-0648">Protein biosynthesis</keyword>
<feature type="active site" description="Acyl-ester intermediate" evidence="10">
    <location>
        <position position="178"/>
    </location>
</feature>
<comment type="function">
    <text evidence="10">Allows the formation of correctly charged Gln-tRNA(Gln) through the transamidation of misacylated Glu-tRNA(Gln) in organisms which lack glutaminyl-tRNA synthetase. The reaction takes place in the presence of glutamine and ATP through an activated gamma-phospho-Glu-tRNA(Gln).</text>
</comment>
<dbReference type="InterPro" id="IPR000120">
    <property type="entry name" value="Amidase"/>
</dbReference>
<dbReference type="GO" id="GO:0016740">
    <property type="term" value="F:transferase activity"/>
    <property type="evidence" value="ECO:0007669"/>
    <property type="project" value="UniProtKB-KW"/>
</dbReference>
<evidence type="ECO:0000256" key="9">
    <source>
        <dbReference type="ARBA" id="ARBA00047407"/>
    </source>
</evidence>
<keyword evidence="13" id="KW-1185">Reference proteome</keyword>
<dbReference type="PANTHER" id="PTHR11895:SF7">
    <property type="entry name" value="GLUTAMYL-TRNA(GLN) AMIDOTRANSFERASE SUBUNIT A, MITOCHONDRIAL"/>
    <property type="match status" value="1"/>
</dbReference>
<evidence type="ECO:0000256" key="10">
    <source>
        <dbReference type="HAMAP-Rule" id="MF_00120"/>
    </source>
</evidence>
<dbReference type="InterPro" id="IPR004412">
    <property type="entry name" value="GatA"/>
</dbReference>
<feature type="active site" description="Charge relay system" evidence="10">
    <location>
        <position position="154"/>
    </location>
</feature>
<proteinExistence type="inferred from homology"/>
<feature type="active site" description="Charge relay system" evidence="10">
    <location>
        <position position="79"/>
    </location>
</feature>
<evidence type="ECO:0000256" key="1">
    <source>
        <dbReference type="ARBA" id="ARBA00008069"/>
    </source>
</evidence>
<accession>U7D9M7</accession>
<dbReference type="GO" id="GO:0006412">
    <property type="term" value="P:translation"/>
    <property type="evidence" value="ECO:0007669"/>
    <property type="project" value="UniProtKB-UniRule"/>
</dbReference>
<comment type="similarity">
    <text evidence="1 10">Belongs to the amidase family. GatA subfamily.</text>
</comment>
<name>U7D9M7_9BACT</name>
<dbReference type="EMBL" id="ASJR01000009">
    <property type="protein sequence ID" value="ERP31792.1"/>
    <property type="molecule type" value="Genomic_DNA"/>
</dbReference>
<evidence type="ECO:0000256" key="4">
    <source>
        <dbReference type="ARBA" id="ARBA00014428"/>
    </source>
</evidence>
<feature type="domain" description="Amidase" evidence="11">
    <location>
        <begin position="25"/>
        <end position="466"/>
    </location>
</feature>